<name>A0ABT1M7Z6_9MYCO</name>
<sequence>MASSKLSSALIQAFFGGQNDRTALLSDYDDGCPVCDHPFGHMPHMCLSSGSSIGIAS</sequence>
<protein>
    <submittedName>
        <fullName evidence="1">Uncharacterized protein</fullName>
    </submittedName>
</protein>
<proteinExistence type="predicted"/>
<accession>A0ABT1M7Z6</accession>
<dbReference type="EMBL" id="JANDBD010000011">
    <property type="protein sequence ID" value="MCP9275288.1"/>
    <property type="molecule type" value="Genomic_DNA"/>
</dbReference>
<reference evidence="1 2" key="1">
    <citation type="submission" date="2022-06" db="EMBL/GenBank/DDBJ databases">
        <title>Mycolicibacterium sp. CAU 1645 isolated from seawater.</title>
        <authorList>
            <person name="Kim W."/>
        </authorList>
    </citation>
    <scope>NUCLEOTIDE SEQUENCE [LARGE SCALE GENOMIC DNA]</scope>
    <source>
        <strain evidence="1 2">CAU 1645</strain>
    </source>
</reference>
<organism evidence="1 2">
    <name type="scientific">Mycolicibacterium arenosum</name>
    <dbReference type="NCBI Taxonomy" id="2952157"/>
    <lineage>
        <taxon>Bacteria</taxon>
        <taxon>Bacillati</taxon>
        <taxon>Actinomycetota</taxon>
        <taxon>Actinomycetes</taxon>
        <taxon>Mycobacteriales</taxon>
        <taxon>Mycobacteriaceae</taxon>
        <taxon>Mycolicibacterium</taxon>
    </lineage>
</organism>
<comment type="caution">
    <text evidence="1">The sequence shown here is derived from an EMBL/GenBank/DDBJ whole genome shotgun (WGS) entry which is preliminary data.</text>
</comment>
<evidence type="ECO:0000313" key="1">
    <source>
        <dbReference type="EMBL" id="MCP9275288.1"/>
    </source>
</evidence>
<keyword evidence="2" id="KW-1185">Reference proteome</keyword>
<dbReference type="Proteomes" id="UP001651690">
    <property type="component" value="Unassembled WGS sequence"/>
</dbReference>
<gene>
    <name evidence="1" type="ORF">NM203_24170</name>
</gene>
<dbReference type="RefSeq" id="WP_255063106.1">
    <property type="nucleotide sequence ID" value="NZ_JANDBD010000011.1"/>
</dbReference>
<evidence type="ECO:0000313" key="2">
    <source>
        <dbReference type="Proteomes" id="UP001651690"/>
    </source>
</evidence>